<gene>
    <name evidence="1" type="ORF">SAMN04488090_1994</name>
</gene>
<organism evidence="1 2">
    <name type="scientific">Siphonobacter aquaeclarae</name>
    <dbReference type="NCBI Taxonomy" id="563176"/>
    <lineage>
        <taxon>Bacteria</taxon>
        <taxon>Pseudomonadati</taxon>
        <taxon>Bacteroidota</taxon>
        <taxon>Cytophagia</taxon>
        <taxon>Cytophagales</taxon>
        <taxon>Cytophagaceae</taxon>
        <taxon>Siphonobacter</taxon>
    </lineage>
</organism>
<protein>
    <submittedName>
        <fullName evidence="1">Uncharacterized protein</fullName>
    </submittedName>
</protein>
<keyword evidence="2" id="KW-1185">Reference proteome</keyword>
<dbReference type="AlphaFoldDB" id="A0A1G9NFM2"/>
<dbReference type="Proteomes" id="UP000198901">
    <property type="component" value="Unassembled WGS sequence"/>
</dbReference>
<evidence type="ECO:0000313" key="2">
    <source>
        <dbReference type="Proteomes" id="UP000198901"/>
    </source>
</evidence>
<name>A0A1G9NFM2_9BACT</name>
<accession>A0A1G9NFM2</accession>
<sequence>MSYAVIALLALGLGAMLAALIDWFTQGSELGYYRPGKHVQRSDFSHFIRTVRNKSARV</sequence>
<dbReference type="RefSeq" id="WP_176785506.1">
    <property type="nucleotide sequence ID" value="NZ_FNGS01000003.1"/>
</dbReference>
<evidence type="ECO:0000313" key="1">
    <source>
        <dbReference type="EMBL" id="SDL85358.1"/>
    </source>
</evidence>
<dbReference type="EMBL" id="FNGS01000003">
    <property type="protein sequence ID" value="SDL85358.1"/>
    <property type="molecule type" value="Genomic_DNA"/>
</dbReference>
<dbReference type="STRING" id="563176.SAMN04488090_1994"/>
<reference evidence="1 2" key="1">
    <citation type="submission" date="2016-10" db="EMBL/GenBank/DDBJ databases">
        <authorList>
            <person name="de Groot N.N."/>
        </authorList>
    </citation>
    <scope>NUCLEOTIDE SEQUENCE [LARGE SCALE GENOMIC DNA]</scope>
    <source>
        <strain evidence="1 2">DSM 21668</strain>
    </source>
</reference>
<proteinExistence type="predicted"/>